<sequence length="68" mass="7563">MDSQVAAALRVFATLTQTQRDEFVTVVNNYINGDRPTQDRIVHESTRNWAITKVDLGPTSQVCPACGR</sequence>
<dbReference type="EMBL" id="JARAKF010000005">
    <property type="protein sequence ID" value="MDU9001639.1"/>
    <property type="molecule type" value="Genomic_DNA"/>
</dbReference>
<geneLocation type="plasmid" evidence="1">
    <name>unnamed3</name>
</geneLocation>
<evidence type="ECO:0000313" key="1">
    <source>
        <dbReference type="EMBL" id="MDU9001639.1"/>
    </source>
</evidence>
<protein>
    <recommendedName>
        <fullName evidence="3">Transposase</fullName>
    </recommendedName>
</protein>
<name>A0ABU3V645_9ACTN</name>
<evidence type="ECO:0000313" key="2">
    <source>
        <dbReference type="Proteomes" id="UP001257627"/>
    </source>
</evidence>
<organism evidence="1 2">
    <name type="scientific">Streptomyces mirabilis</name>
    <dbReference type="NCBI Taxonomy" id="68239"/>
    <lineage>
        <taxon>Bacteria</taxon>
        <taxon>Bacillati</taxon>
        <taxon>Actinomycetota</taxon>
        <taxon>Actinomycetes</taxon>
        <taxon>Kitasatosporales</taxon>
        <taxon>Streptomycetaceae</taxon>
        <taxon>Streptomyces</taxon>
    </lineage>
</organism>
<gene>
    <name evidence="1" type="ORF">PU648_57460</name>
</gene>
<keyword evidence="2" id="KW-1185">Reference proteome</keyword>
<proteinExistence type="predicted"/>
<comment type="caution">
    <text evidence="1">The sequence shown here is derived from an EMBL/GenBank/DDBJ whole genome shotgun (WGS) entry which is preliminary data.</text>
</comment>
<dbReference type="Proteomes" id="UP001257627">
    <property type="component" value="Unassembled WGS sequence"/>
</dbReference>
<evidence type="ECO:0008006" key="3">
    <source>
        <dbReference type="Google" id="ProtNLM"/>
    </source>
</evidence>
<accession>A0ABU3V645</accession>
<reference evidence="1 2" key="1">
    <citation type="submission" date="2023-02" db="EMBL/GenBank/DDBJ databases">
        <authorList>
            <person name="Maleckis M."/>
        </authorList>
    </citation>
    <scope>NUCLEOTIDE SEQUENCE [LARGE SCALE GENOMIC DNA]</scope>
    <source>
        <strain evidence="1 2">P8-A2</strain>
        <plasmid evidence="1">unnamed3</plasmid>
    </source>
</reference>
<keyword evidence="1" id="KW-0614">Plasmid</keyword>
<dbReference type="RefSeq" id="WP_316738562.1">
    <property type="nucleotide sequence ID" value="NZ_JARAKF010000005.1"/>
</dbReference>